<evidence type="ECO:0000313" key="8">
    <source>
        <dbReference type="EMBL" id="PMD18403.1"/>
    </source>
</evidence>
<dbReference type="Proteomes" id="UP000235672">
    <property type="component" value="Unassembled WGS sequence"/>
</dbReference>
<keyword evidence="3" id="KW-0805">Transcription regulation</keyword>
<accession>A0A2J6PWJ4</accession>
<dbReference type="GO" id="GO:0005634">
    <property type="term" value="C:nucleus"/>
    <property type="evidence" value="ECO:0007669"/>
    <property type="project" value="UniProtKB-SubCell"/>
</dbReference>
<dbReference type="PANTHER" id="PTHR47338">
    <property type="entry name" value="ZN(II)2CYS6 TRANSCRIPTION FACTOR (EUROFUNG)-RELATED"/>
    <property type="match status" value="1"/>
</dbReference>
<dbReference type="OrthoDB" id="3862662at2759"/>
<dbReference type="EMBL" id="KZ613494">
    <property type="protein sequence ID" value="PMD18403.1"/>
    <property type="molecule type" value="Genomic_DNA"/>
</dbReference>
<keyword evidence="4" id="KW-0804">Transcription</keyword>
<dbReference type="STRING" id="1745343.A0A2J6PWJ4"/>
<feature type="region of interest" description="Disordered" evidence="6">
    <location>
        <begin position="97"/>
        <end position="132"/>
    </location>
</feature>
<evidence type="ECO:0000256" key="2">
    <source>
        <dbReference type="ARBA" id="ARBA00022723"/>
    </source>
</evidence>
<sequence>MLIGWADPSADNAAGPPLRGAVDGSHLGPCPPSTSHLQTTRLHWLHGLVKPAGTAKENVTKPYQNALYAPGETTATIPFLITLITLTSFSKGLSCRYPTGERRTHTEPQYPSPQSNSSSVVSPQNPAVARSASPPNNFPSVFYLDWNIFQRCQVEIPKPILPLPPEISNIIDNAEKWEIIATEYFATTHTWMPIVSKKSFYEHIRNPSGQIRLDYALLILAMDLICWIPENNDPRTPTYLVAKSFYLDLEIQGFVSFQILQAAILIGLYEFGHAIYPSAAISIEACVRYGFVLGINWDAKFPAKRPFSWVDVEEQNRVWWAIVILDRVSRIGFPPRPLLTVDPTPETILPSDDGAWDEGVMPPKCFRVPQSENPRKLGRFALTTEAIRMLGQVIRHVEAADFGEPFHDEEGRLLDRALRALATVTEFEGQNYNLDVMNQTSMYSIALIILHEAHGSRISETAEYFECIHHTKQVTNTVIEARKELTGLETPFQECVRSASPFMTTLLYQVATANLRRCQDMRVDESMEALLVMKAALKDFDARWRASGAYLKILEARELLSAG</sequence>
<dbReference type="Pfam" id="PF04082">
    <property type="entry name" value="Fungal_trans"/>
    <property type="match status" value="1"/>
</dbReference>
<proteinExistence type="predicted"/>
<dbReference type="AlphaFoldDB" id="A0A2J6PWJ4"/>
<keyword evidence="5" id="KW-0539">Nucleus</keyword>
<organism evidence="8 9">
    <name type="scientific">Hyaloscypha hepaticicola</name>
    <dbReference type="NCBI Taxonomy" id="2082293"/>
    <lineage>
        <taxon>Eukaryota</taxon>
        <taxon>Fungi</taxon>
        <taxon>Dikarya</taxon>
        <taxon>Ascomycota</taxon>
        <taxon>Pezizomycotina</taxon>
        <taxon>Leotiomycetes</taxon>
        <taxon>Helotiales</taxon>
        <taxon>Hyaloscyphaceae</taxon>
        <taxon>Hyaloscypha</taxon>
    </lineage>
</organism>
<dbReference type="GO" id="GO:0003677">
    <property type="term" value="F:DNA binding"/>
    <property type="evidence" value="ECO:0007669"/>
    <property type="project" value="InterPro"/>
</dbReference>
<evidence type="ECO:0000313" key="9">
    <source>
        <dbReference type="Proteomes" id="UP000235672"/>
    </source>
</evidence>
<dbReference type="GO" id="GO:0000981">
    <property type="term" value="F:DNA-binding transcription factor activity, RNA polymerase II-specific"/>
    <property type="evidence" value="ECO:0007669"/>
    <property type="project" value="InterPro"/>
</dbReference>
<reference evidence="8 9" key="1">
    <citation type="submission" date="2016-05" db="EMBL/GenBank/DDBJ databases">
        <title>A degradative enzymes factory behind the ericoid mycorrhizal symbiosis.</title>
        <authorList>
            <consortium name="DOE Joint Genome Institute"/>
            <person name="Martino E."/>
            <person name="Morin E."/>
            <person name="Grelet G."/>
            <person name="Kuo A."/>
            <person name="Kohler A."/>
            <person name="Daghino S."/>
            <person name="Barry K."/>
            <person name="Choi C."/>
            <person name="Cichocki N."/>
            <person name="Clum A."/>
            <person name="Copeland A."/>
            <person name="Hainaut M."/>
            <person name="Haridas S."/>
            <person name="Labutti K."/>
            <person name="Lindquist E."/>
            <person name="Lipzen A."/>
            <person name="Khouja H.-R."/>
            <person name="Murat C."/>
            <person name="Ohm R."/>
            <person name="Olson A."/>
            <person name="Spatafora J."/>
            <person name="Veneault-Fourrey C."/>
            <person name="Henrissat B."/>
            <person name="Grigoriev I."/>
            <person name="Martin F."/>
            <person name="Perotto S."/>
        </authorList>
    </citation>
    <scope>NUCLEOTIDE SEQUENCE [LARGE SCALE GENOMIC DNA]</scope>
    <source>
        <strain evidence="8 9">UAMH 7357</strain>
    </source>
</reference>
<keyword evidence="2" id="KW-0479">Metal-binding</keyword>
<dbReference type="InterPro" id="IPR007219">
    <property type="entry name" value="XnlR_reg_dom"/>
</dbReference>
<evidence type="ECO:0000256" key="3">
    <source>
        <dbReference type="ARBA" id="ARBA00023015"/>
    </source>
</evidence>
<name>A0A2J6PWJ4_9HELO</name>
<feature type="compositionally biased region" description="Low complexity" evidence="6">
    <location>
        <begin position="112"/>
        <end position="126"/>
    </location>
</feature>
<dbReference type="CDD" id="cd12148">
    <property type="entry name" value="fungal_TF_MHR"/>
    <property type="match status" value="1"/>
</dbReference>
<gene>
    <name evidence="8" type="ORF">NA56DRAFT_706634</name>
</gene>
<evidence type="ECO:0000256" key="6">
    <source>
        <dbReference type="SAM" id="MobiDB-lite"/>
    </source>
</evidence>
<dbReference type="GO" id="GO:0008270">
    <property type="term" value="F:zinc ion binding"/>
    <property type="evidence" value="ECO:0007669"/>
    <property type="project" value="InterPro"/>
</dbReference>
<comment type="subcellular location">
    <subcellularLocation>
        <location evidence="1">Nucleus</location>
    </subcellularLocation>
</comment>
<evidence type="ECO:0000259" key="7">
    <source>
        <dbReference type="Pfam" id="PF04082"/>
    </source>
</evidence>
<evidence type="ECO:0000256" key="4">
    <source>
        <dbReference type="ARBA" id="ARBA00023163"/>
    </source>
</evidence>
<evidence type="ECO:0000256" key="5">
    <source>
        <dbReference type="ARBA" id="ARBA00023242"/>
    </source>
</evidence>
<feature type="domain" description="Xylanolytic transcriptional activator regulatory" evidence="7">
    <location>
        <begin position="183"/>
        <end position="357"/>
    </location>
</feature>
<dbReference type="PANTHER" id="PTHR47338:SF20">
    <property type="entry name" value="ZN(II)2CYS6 TRANSCRIPTION FACTOR (EUROFUNG)"/>
    <property type="match status" value="1"/>
</dbReference>
<protein>
    <recommendedName>
        <fullName evidence="7">Xylanolytic transcriptional activator regulatory domain-containing protein</fullName>
    </recommendedName>
</protein>
<keyword evidence="9" id="KW-1185">Reference proteome</keyword>
<dbReference type="InterPro" id="IPR050815">
    <property type="entry name" value="TF_fung"/>
</dbReference>
<evidence type="ECO:0000256" key="1">
    <source>
        <dbReference type="ARBA" id="ARBA00004123"/>
    </source>
</evidence>
<dbReference type="GO" id="GO:0006351">
    <property type="term" value="P:DNA-templated transcription"/>
    <property type="evidence" value="ECO:0007669"/>
    <property type="project" value="InterPro"/>
</dbReference>